<reference evidence="1 2" key="1">
    <citation type="submission" date="2020-02" db="EMBL/GenBank/DDBJ databases">
        <title>Sequencing the genomes of 1000 actinobacteria strains.</title>
        <authorList>
            <person name="Klenk H.-P."/>
        </authorList>
    </citation>
    <scope>NUCLEOTIDE SEQUENCE [LARGE SCALE GENOMIC DNA]</scope>
    <source>
        <strain evidence="1 2">DSM 27960</strain>
    </source>
</reference>
<protein>
    <submittedName>
        <fullName evidence="1">Uncharacterized protein</fullName>
    </submittedName>
</protein>
<evidence type="ECO:0000313" key="2">
    <source>
        <dbReference type="Proteomes" id="UP000541033"/>
    </source>
</evidence>
<dbReference type="AlphaFoldDB" id="A0A7X5TS17"/>
<dbReference type="RefSeq" id="WP_167148152.1">
    <property type="nucleotide sequence ID" value="NZ_JAAMOX010000001.1"/>
</dbReference>
<organism evidence="1 2">
    <name type="scientific">Lysinibacter cavernae</name>
    <dbReference type="NCBI Taxonomy" id="1640652"/>
    <lineage>
        <taxon>Bacteria</taxon>
        <taxon>Bacillati</taxon>
        <taxon>Actinomycetota</taxon>
        <taxon>Actinomycetes</taxon>
        <taxon>Micrococcales</taxon>
        <taxon>Microbacteriaceae</taxon>
        <taxon>Lysinibacter</taxon>
    </lineage>
</organism>
<comment type="caution">
    <text evidence="1">The sequence shown here is derived from an EMBL/GenBank/DDBJ whole genome shotgun (WGS) entry which is preliminary data.</text>
</comment>
<dbReference type="EMBL" id="JAAMOX010000001">
    <property type="protein sequence ID" value="NIH52941.1"/>
    <property type="molecule type" value="Genomic_DNA"/>
</dbReference>
<proteinExistence type="predicted"/>
<evidence type="ECO:0000313" key="1">
    <source>
        <dbReference type="EMBL" id="NIH52941.1"/>
    </source>
</evidence>
<keyword evidence="2" id="KW-1185">Reference proteome</keyword>
<dbReference type="Proteomes" id="UP000541033">
    <property type="component" value="Unassembled WGS sequence"/>
</dbReference>
<accession>A0A7X5TS17</accession>
<name>A0A7X5TS17_9MICO</name>
<gene>
    <name evidence="1" type="ORF">FHX76_000809</name>
</gene>
<sequence>MLYAQPEEVTALPTRGLVDYEHNGSVYTLVAVPDGWHVQCGVILVAHIRNEADGFCLIPFWGDTTVRIFQTLPEVLAGVSDCDY</sequence>